<gene>
    <name evidence="1" type="ORF">KC01_LOCUS16383</name>
</gene>
<reference evidence="1 2" key="1">
    <citation type="submission" date="2024-04" db="EMBL/GenBank/DDBJ databases">
        <authorList>
            <person name="Waldvogel A.-M."/>
            <person name="Schoenle A."/>
        </authorList>
    </citation>
    <scope>NUCLEOTIDE SEQUENCE [LARGE SCALE GENOMIC DNA]</scope>
</reference>
<proteinExistence type="predicted"/>
<dbReference type="AlphaFoldDB" id="A0AAV2KFH2"/>
<evidence type="ECO:0000313" key="2">
    <source>
        <dbReference type="Proteomes" id="UP001497482"/>
    </source>
</evidence>
<dbReference type="Proteomes" id="UP001497482">
    <property type="component" value="Chromosome 17"/>
</dbReference>
<name>A0AAV2KFH2_KNICA</name>
<dbReference type="EMBL" id="OZ035839">
    <property type="protein sequence ID" value="CAL1586287.1"/>
    <property type="molecule type" value="Genomic_DNA"/>
</dbReference>
<evidence type="ECO:0000313" key="1">
    <source>
        <dbReference type="EMBL" id="CAL1586287.1"/>
    </source>
</evidence>
<organism evidence="1 2">
    <name type="scientific">Knipowitschia caucasica</name>
    <name type="common">Caucasian dwarf goby</name>
    <name type="synonym">Pomatoschistus caucasicus</name>
    <dbReference type="NCBI Taxonomy" id="637954"/>
    <lineage>
        <taxon>Eukaryota</taxon>
        <taxon>Metazoa</taxon>
        <taxon>Chordata</taxon>
        <taxon>Craniata</taxon>
        <taxon>Vertebrata</taxon>
        <taxon>Euteleostomi</taxon>
        <taxon>Actinopterygii</taxon>
        <taxon>Neopterygii</taxon>
        <taxon>Teleostei</taxon>
        <taxon>Neoteleostei</taxon>
        <taxon>Acanthomorphata</taxon>
        <taxon>Gobiaria</taxon>
        <taxon>Gobiiformes</taxon>
        <taxon>Gobioidei</taxon>
        <taxon>Gobiidae</taxon>
        <taxon>Gobiinae</taxon>
        <taxon>Knipowitschia</taxon>
    </lineage>
</organism>
<keyword evidence="2" id="KW-1185">Reference proteome</keyword>
<accession>A0AAV2KFH2</accession>
<protein>
    <submittedName>
        <fullName evidence="1">Uncharacterized protein</fullName>
    </submittedName>
</protein>
<sequence>MGVTEGAVKCRLLAPAVYAVMCRMWAIFKELIHGHRLHSKGPEQQIESPQSPDELTGILTRDLIRASCPNIRPKKTQ</sequence>